<dbReference type="InterPro" id="IPR013087">
    <property type="entry name" value="Znf_C2H2_type"/>
</dbReference>
<dbReference type="Pfam" id="PF00665">
    <property type="entry name" value="rve"/>
    <property type="match status" value="1"/>
</dbReference>
<dbReference type="Gene3D" id="3.30.420.10">
    <property type="entry name" value="Ribonuclease H-like superfamily/Ribonuclease H"/>
    <property type="match status" value="1"/>
</dbReference>
<evidence type="ECO:0000256" key="2">
    <source>
        <dbReference type="SAM" id="MobiDB-lite"/>
    </source>
</evidence>
<sequence length="630" mass="71956">MVPGTVRGPVLPNQQVGIVEPTQEFVDTNKGLLGRILVKNQEKVPLRFMNLSDETQTIHEGTIVGQLSPVEEIIVSEPSETMIESSLPEHMQQLYKDTVKNMPENKRELVKNFLSKYSDVFSESDSDLGRTTVVKHSINTHENMPHKEPPRQKDTPVGYSQNIQSKNINESNKVSVITEIQEAQNADTNISKVREWLEKGERPSWEEVCGSYFMRSLWSQFNRLCIENELVVQSGVPMERIATDILGELPETENNNKYIVVISDYFTKWTEAFPMPNMEARTVAKILVEEVVARFGIPYTIHSDQGAQYESKLFSEMCNLLEIDKTRTTPYHPKSDGMVMVKTKTTPRLTKQVMLVMKETCPLCKEEYSDTDKLKNHVLTCAQDKSRLTCYQCNQMFKKKVYYARHMKKYHQHEDVKVVEVPLDKQEEKKEQNVQSKEKDNSSDESDSFSDDSESSSGSGKEFSDPGELKNLIGDISGGESFDDENVSPGPEKDKNPPETAKICDKVCLEGRITRKPTRPDKVLAPKKEKLLALLKESSNKQEIDGKVHSPDLNSKSETEPEEHSEETKSESQVTSENGKNKREIDSTFQDKAVQVEGLKHRKYIKTVTRYVENNREIKETVFEEFLSYD</sequence>
<dbReference type="OrthoDB" id="6197609at2759"/>
<dbReference type="GO" id="GO:0008270">
    <property type="term" value="F:zinc ion binding"/>
    <property type="evidence" value="ECO:0007669"/>
    <property type="project" value="UniProtKB-KW"/>
</dbReference>
<dbReference type="SUPFAM" id="SSF53098">
    <property type="entry name" value="Ribonuclease H-like"/>
    <property type="match status" value="1"/>
</dbReference>
<dbReference type="InterPro" id="IPR001584">
    <property type="entry name" value="Integrase_cat-core"/>
</dbReference>
<evidence type="ECO:0000256" key="1">
    <source>
        <dbReference type="PROSITE-ProRule" id="PRU00042"/>
    </source>
</evidence>
<feature type="compositionally biased region" description="Basic and acidic residues" evidence="2">
    <location>
        <begin position="421"/>
        <end position="442"/>
    </location>
</feature>
<evidence type="ECO:0000313" key="5">
    <source>
        <dbReference type="EMBL" id="VDI24251.1"/>
    </source>
</evidence>
<protein>
    <recommendedName>
        <fullName evidence="7">Integrase catalytic domain-containing protein</fullName>
    </recommendedName>
</protein>
<feature type="compositionally biased region" description="Acidic residues" evidence="2">
    <location>
        <begin position="443"/>
        <end position="454"/>
    </location>
</feature>
<dbReference type="EMBL" id="UYJE01004009">
    <property type="protein sequence ID" value="VDI24251.1"/>
    <property type="molecule type" value="Genomic_DNA"/>
</dbReference>
<dbReference type="InterPro" id="IPR036397">
    <property type="entry name" value="RNaseH_sf"/>
</dbReference>
<comment type="caution">
    <text evidence="5">The sequence shown here is derived from an EMBL/GenBank/DDBJ whole genome shotgun (WGS) entry which is preliminary data.</text>
</comment>
<evidence type="ECO:0000313" key="6">
    <source>
        <dbReference type="Proteomes" id="UP000596742"/>
    </source>
</evidence>
<dbReference type="PROSITE" id="PS50994">
    <property type="entry name" value="INTEGRASE"/>
    <property type="match status" value="1"/>
</dbReference>
<reference evidence="5" key="1">
    <citation type="submission" date="2018-11" db="EMBL/GenBank/DDBJ databases">
        <authorList>
            <person name="Alioto T."/>
            <person name="Alioto T."/>
        </authorList>
    </citation>
    <scope>NUCLEOTIDE SEQUENCE</scope>
</reference>
<evidence type="ECO:0000259" key="3">
    <source>
        <dbReference type="PROSITE" id="PS50157"/>
    </source>
</evidence>
<feature type="domain" description="C2H2-type" evidence="3">
    <location>
        <begin position="388"/>
        <end position="416"/>
    </location>
</feature>
<dbReference type="Gene3D" id="3.30.160.60">
    <property type="entry name" value="Classic Zinc Finger"/>
    <property type="match status" value="1"/>
</dbReference>
<feature type="region of interest" description="Disordered" evidence="2">
    <location>
        <begin position="139"/>
        <end position="159"/>
    </location>
</feature>
<accession>A0A8B6DUF1</accession>
<gene>
    <name evidence="5" type="ORF">MGAL_10B093954</name>
</gene>
<evidence type="ECO:0008006" key="7">
    <source>
        <dbReference type="Google" id="ProtNLM"/>
    </source>
</evidence>
<keyword evidence="1" id="KW-0862">Zinc</keyword>
<organism evidence="5 6">
    <name type="scientific">Mytilus galloprovincialis</name>
    <name type="common">Mediterranean mussel</name>
    <dbReference type="NCBI Taxonomy" id="29158"/>
    <lineage>
        <taxon>Eukaryota</taxon>
        <taxon>Metazoa</taxon>
        <taxon>Spiralia</taxon>
        <taxon>Lophotrochozoa</taxon>
        <taxon>Mollusca</taxon>
        <taxon>Bivalvia</taxon>
        <taxon>Autobranchia</taxon>
        <taxon>Pteriomorphia</taxon>
        <taxon>Mytilida</taxon>
        <taxon>Mytiloidea</taxon>
        <taxon>Mytilidae</taxon>
        <taxon>Mytilinae</taxon>
        <taxon>Mytilus</taxon>
    </lineage>
</organism>
<proteinExistence type="predicted"/>
<feature type="domain" description="Integrase catalytic" evidence="4">
    <location>
        <begin position="233"/>
        <end position="345"/>
    </location>
</feature>
<dbReference type="PROSITE" id="PS00028">
    <property type="entry name" value="ZINC_FINGER_C2H2_1"/>
    <property type="match status" value="1"/>
</dbReference>
<keyword evidence="6" id="KW-1185">Reference proteome</keyword>
<dbReference type="PANTHER" id="PTHR37984">
    <property type="entry name" value="PROTEIN CBG26694"/>
    <property type="match status" value="1"/>
</dbReference>
<dbReference type="PROSITE" id="PS50157">
    <property type="entry name" value="ZINC_FINGER_C2H2_2"/>
    <property type="match status" value="1"/>
</dbReference>
<feature type="compositionally biased region" description="Basic and acidic residues" evidence="2">
    <location>
        <begin position="538"/>
        <end position="559"/>
    </location>
</feature>
<feature type="region of interest" description="Disordered" evidence="2">
    <location>
        <begin position="421"/>
        <end position="592"/>
    </location>
</feature>
<dbReference type="PANTHER" id="PTHR37984:SF15">
    <property type="entry name" value="INTEGRASE CATALYTIC DOMAIN-CONTAINING PROTEIN"/>
    <property type="match status" value="1"/>
</dbReference>
<dbReference type="GO" id="GO:0015074">
    <property type="term" value="P:DNA integration"/>
    <property type="evidence" value="ECO:0007669"/>
    <property type="project" value="InterPro"/>
</dbReference>
<dbReference type="AlphaFoldDB" id="A0A8B6DUF1"/>
<dbReference type="Proteomes" id="UP000596742">
    <property type="component" value="Unassembled WGS sequence"/>
</dbReference>
<evidence type="ECO:0000259" key="4">
    <source>
        <dbReference type="PROSITE" id="PS50994"/>
    </source>
</evidence>
<dbReference type="InterPro" id="IPR012337">
    <property type="entry name" value="RNaseH-like_sf"/>
</dbReference>
<name>A0A8B6DUF1_MYTGA</name>
<feature type="compositionally biased region" description="Basic and acidic residues" evidence="2">
    <location>
        <begin position="143"/>
        <end position="154"/>
    </location>
</feature>
<keyword evidence="1" id="KW-0479">Metal-binding</keyword>
<feature type="compositionally biased region" description="Basic and acidic residues" evidence="2">
    <location>
        <begin position="491"/>
        <end position="531"/>
    </location>
</feature>
<dbReference type="GO" id="GO:0003676">
    <property type="term" value="F:nucleic acid binding"/>
    <property type="evidence" value="ECO:0007669"/>
    <property type="project" value="InterPro"/>
</dbReference>
<keyword evidence="1" id="KW-0863">Zinc-finger</keyword>
<dbReference type="InterPro" id="IPR050951">
    <property type="entry name" value="Retrovirus_Pol_polyprotein"/>
</dbReference>